<feature type="non-terminal residue" evidence="2">
    <location>
        <position position="31"/>
    </location>
</feature>
<comment type="caution">
    <text evidence="2">The sequence shown here is derived from an EMBL/GenBank/DDBJ whole genome shotgun (WGS) entry which is preliminary data.</text>
</comment>
<dbReference type="SUPFAM" id="SSF52009">
    <property type="entry name" value="Phosphohistidine domain"/>
    <property type="match status" value="1"/>
</dbReference>
<dbReference type="GO" id="GO:0016772">
    <property type="term" value="F:transferase activity, transferring phosphorus-containing groups"/>
    <property type="evidence" value="ECO:0007669"/>
    <property type="project" value="InterPro"/>
</dbReference>
<evidence type="ECO:0000259" key="1">
    <source>
        <dbReference type="Pfam" id="PF00391"/>
    </source>
</evidence>
<accession>X1DQE7</accession>
<protein>
    <recommendedName>
        <fullName evidence="1">PEP-utilising enzyme mobile domain-containing protein</fullName>
    </recommendedName>
</protein>
<feature type="domain" description="PEP-utilising enzyme mobile" evidence="1">
    <location>
        <begin position="1"/>
        <end position="31"/>
    </location>
</feature>
<organism evidence="2">
    <name type="scientific">marine sediment metagenome</name>
    <dbReference type="NCBI Taxonomy" id="412755"/>
    <lineage>
        <taxon>unclassified sequences</taxon>
        <taxon>metagenomes</taxon>
        <taxon>ecological metagenomes</taxon>
    </lineage>
</organism>
<dbReference type="EMBL" id="BART01042446">
    <property type="protein sequence ID" value="GAH23211.1"/>
    <property type="molecule type" value="Genomic_DNA"/>
</dbReference>
<sequence length="31" mass="3347">AILARSFEIPAVLGLSNITQYVQTGDELIVD</sequence>
<dbReference type="Gene3D" id="3.50.30.10">
    <property type="entry name" value="Phosphohistidine domain"/>
    <property type="match status" value="1"/>
</dbReference>
<dbReference type="Pfam" id="PF00391">
    <property type="entry name" value="PEP-utilizers"/>
    <property type="match status" value="1"/>
</dbReference>
<proteinExistence type="predicted"/>
<evidence type="ECO:0000313" key="2">
    <source>
        <dbReference type="EMBL" id="GAH23211.1"/>
    </source>
</evidence>
<gene>
    <name evidence="2" type="ORF">S01H4_67451</name>
</gene>
<dbReference type="InterPro" id="IPR008279">
    <property type="entry name" value="PEP-util_enz_mobile_dom"/>
</dbReference>
<feature type="non-terminal residue" evidence="2">
    <location>
        <position position="1"/>
    </location>
</feature>
<name>X1DQE7_9ZZZZ</name>
<dbReference type="InterPro" id="IPR036637">
    <property type="entry name" value="Phosphohistidine_dom_sf"/>
</dbReference>
<dbReference type="AlphaFoldDB" id="X1DQE7"/>
<reference evidence="2" key="1">
    <citation type="journal article" date="2014" name="Front. Microbiol.">
        <title>High frequency of phylogenetically diverse reductive dehalogenase-homologous genes in deep subseafloor sedimentary metagenomes.</title>
        <authorList>
            <person name="Kawai M."/>
            <person name="Futagami T."/>
            <person name="Toyoda A."/>
            <person name="Takaki Y."/>
            <person name="Nishi S."/>
            <person name="Hori S."/>
            <person name="Arai W."/>
            <person name="Tsubouchi T."/>
            <person name="Morono Y."/>
            <person name="Uchiyama I."/>
            <person name="Ito T."/>
            <person name="Fujiyama A."/>
            <person name="Inagaki F."/>
            <person name="Takami H."/>
        </authorList>
    </citation>
    <scope>NUCLEOTIDE SEQUENCE</scope>
    <source>
        <strain evidence="2">Expedition CK06-06</strain>
    </source>
</reference>